<gene>
    <name evidence="4" type="ORF">FNK824_LOCUS13980</name>
    <name evidence="3" type="ORF">SEV965_LOCUS7092</name>
</gene>
<dbReference type="GO" id="GO:0031267">
    <property type="term" value="F:small GTPase binding"/>
    <property type="evidence" value="ECO:0007669"/>
    <property type="project" value="TreeGrafter"/>
</dbReference>
<organism evidence="3 5">
    <name type="scientific">Rotaria sordida</name>
    <dbReference type="NCBI Taxonomy" id="392033"/>
    <lineage>
        <taxon>Eukaryota</taxon>
        <taxon>Metazoa</taxon>
        <taxon>Spiralia</taxon>
        <taxon>Gnathifera</taxon>
        <taxon>Rotifera</taxon>
        <taxon>Eurotatoria</taxon>
        <taxon>Bdelloidea</taxon>
        <taxon>Philodinida</taxon>
        <taxon>Philodinidae</taxon>
        <taxon>Rotaria</taxon>
    </lineage>
</organism>
<dbReference type="Proteomes" id="UP000663874">
    <property type="component" value="Unassembled WGS sequence"/>
</dbReference>
<dbReference type="InterPro" id="IPR050302">
    <property type="entry name" value="Rab_GAP_TBC_domain"/>
</dbReference>
<dbReference type="Pfam" id="PF00566">
    <property type="entry name" value="RabGAP-TBC"/>
    <property type="match status" value="1"/>
</dbReference>
<dbReference type="Gene3D" id="1.10.10.750">
    <property type="entry name" value="Ypt/Rab-GAP domain of gyp1p, domain 1"/>
    <property type="match status" value="1"/>
</dbReference>
<evidence type="ECO:0000313" key="3">
    <source>
        <dbReference type="EMBL" id="CAF0929386.1"/>
    </source>
</evidence>
<dbReference type="SMART" id="SM00164">
    <property type="entry name" value="TBC"/>
    <property type="match status" value="1"/>
</dbReference>
<dbReference type="Gene3D" id="1.10.472.80">
    <property type="entry name" value="Ypt/Rab-GAP domain of gyp1p, domain 3"/>
    <property type="match status" value="1"/>
</dbReference>
<dbReference type="Gene3D" id="1.10.8.270">
    <property type="entry name" value="putative rabgap domain of human tbc1 domain family member 14 like domains"/>
    <property type="match status" value="1"/>
</dbReference>
<dbReference type="InterPro" id="IPR000195">
    <property type="entry name" value="Rab-GAP-TBC_dom"/>
</dbReference>
<reference evidence="3" key="1">
    <citation type="submission" date="2021-02" db="EMBL/GenBank/DDBJ databases">
        <authorList>
            <person name="Nowell W R."/>
        </authorList>
    </citation>
    <scope>NUCLEOTIDE SEQUENCE</scope>
</reference>
<dbReference type="Proteomes" id="UP000663889">
    <property type="component" value="Unassembled WGS sequence"/>
</dbReference>
<name>A0A814BJP7_9BILA</name>
<accession>A0A814BJP7</accession>
<feature type="domain" description="Rab-GAP TBC" evidence="2">
    <location>
        <begin position="129"/>
        <end position="321"/>
    </location>
</feature>
<dbReference type="EMBL" id="CAJOBE010001887">
    <property type="protein sequence ID" value="CAF3782395.1"/>
    <property type="molecule type" value="Genomic_DNA"/>
</dbReference>
<dbReference type="FunFam" id="1.10.8.270:FF:000016">
    <property type="entry name" value="TBC1 domain family member 2A"/>
    <property type="match status" value="1"/>
</dbReference>
<dbReference type="PROSITE" id="PS50086">
    <property type="entry name" value="TBC_RABGAP"/>
    <property type="match status" value="1"/>
</dbReference>
<dbReference type="AlphaFoldDB" id="A0A814BJP7"/>
<dbReference type="PANTHER" id="PTHR47219">
    <property type="entry name" value="RAB GTPASE-ACTIVATING PROTEIN 1-LIKE"/>
    <property type="match status" value="1"/>
</dbReference>
<dbReference type="GO" id="GO:0005096">
    <property type="term" value="F:GTPase activator activity"/>
    <property type="evidence" value="ECO:0007669"/>
    <property type="project" value="TreeGrafter"/>
</dbReference>
<evidence type="ECO:0000259" key="2">
    <source>
        <dbReference type="PROSITE" id="PS50086"/>
    </source>
</evidence>
<evidence type="ECO:0000256" key="1">
    <source>
        <dbReference type="SAM" id="MobiDB-lite"/>
    </source>
</evidence>
<protein>
    <recommendedName>
        <fullName evidence="2">Rab-GAP TBC domain-containing protein</fullName>
    </recommendedName>
</protein>
<comment type="caution">
    <text evidence="3">The sequence shown here is derived from an EMBL/GenBank/DDBJ whole genome shotgun (WGS) entry which is preliminary data.</text>
</comment>
<proteinExistence type="predicted"/>
<sequence>MKQSSITSNPPPLPLRPSTPLLTHIDKNIKKQIDEREKLFLLYENEGKLNDLIYDISQHQTPRLSTTDPNSIDHYGFIHDQPIKSLTIYERKQIQQEIKRSERWNKMLKKTNHTITRDNEQLRRRMFKGLPSTLRGAFWSRLFDLDEQLHVNKGYYDILKKKARVSSTYLSQIDLDVHRTYRNHQMFCNRYCLRQKHLFSILAAYSVYNTEIGYTQGMNQIVAFLLFYLPEEEAFWAFCQLMTGSRWMMHGFFCPGFPKLFRFQAQFEKIMKKMLPKVYKHFITYQVQSDLYTIRWFMLCYLDCLPFPLTLRIWDIFVLDGEQVLLTTAFCILRIHRKKLLHLKTFDGINSFLKNDLCENFSNSSLTIDEIIEEYIVCYEKLKQNNLLTLPSPTESELPTKPFNISMGDITKLTNNTNKNITISDETKPINTTTTTITNRNKASSSITTTEMSPKSLPIPIIETYLVTSTAPLATADDDLSSIVKLRDTSIENQYIEIKRLTKPFQLNDQQYLTEYDCCTILSSADPSISGYKQKHEHNDDDTISSKSDIIDDDEHIQISHMITTSFIHDNKIEKLRRTSSFYDNVIDDEQFNYSYINSQHYAFDTDIR</sequence>
<dbReference type="PANTHER" id="PTHR47219:SF25">
    <property type="entry name" value="RAB-GAP TBC DOMAIN-CONTAINING PROTEIN"/>
    <property type="match status" value="1"/>
</dbReference>
<dbReference type="SUPFAM" id="SSF47923">
    <property type="entry name" value="Ypt/Rab-GAP domain of gyp1p"/>
    <property type="match status" value="2"/>
</dbReference>
<feature type="region of interest" description="Disordered" evidence="1">
    <location>
        <begin position="1"/>
        <end position="20"/>
    </location>
</feature>
<dbReference type="EMBL" id="CAJNOU010000243">
    <property type="protein sequence ID" value="CAF0929386.1"/>
    <property type="molecule type" value="Genomic_DNA"/>
</dbReference>
<evidence type="ECO:0000313" key="5">
    <source>
        <dbReference type="Proteomes" id="UP000663889"/>
    </source>
</evidence>
<evidence type="ECO:0000313" key="4">
    <source>
        <dbReference type="EMBL" id="CAF3782395.1"/>
    </source>
</evidence>
<dbReference type="InterPro" id="IPR035969">
    <property type="entry name" value="Rab-GAP_TBC_sf"/>
</dbReference>